<gene>
    <name evidence="1" type="ORF">JYE49_07925</name>
</gene>
<dbReference type="Proteomes" id="UP000682782">
    <property type="component" value="Chromosome"/>
</dbReference>
<sequence length="149" mass="16689">MSLAFVQTGVENPDAQTLLRELNETLMGILGHNGMAHVCFDDFSQDKGFFLVGYDDGTPVCCAGLRQLDDETGEIKRVYARKNRKGIGAALMKAMEKLAGKTGYRRLVLECREGNPHAIEFYKKNGYQVCENYPPYENEVDAVCLDKEL</sequence>
<protein>
    <submittedName>
        <fullName evidence="1">GNAT family N-acetyltransferase</fullName>
    </submittedName>
</protein>
<reference evidence="1" key="1">
    <citation type="submission" date="2021-01" db="EMBL/GenBank/DDBJ databases">
        <title>Complete genome sequence of Clostridiales bacterium R-7.</title>
        <authorList>
            <person name="Mahoney-Kurpe S.C."/>
            <person name="Palevich N."/>
            <person name="Koike S."/>
            <person name="Moon C.D."/>
            <person name="Attwood G.T."/>
        </authorList>
    </citation>
    <scope>NUCLEOTIDE SEQUENCE</scope>
    <source>
        <strain evidence="1">R-7</strain>
    </source>
</reference>
<proteinExistence type="predicted"/>
<evidence type="ECO:0000313" key="2">
    <source>
        <dbReference type="Proteomes" id="UP000682782"/>
    </source>
</evidence>
<evidence type="ECO:0000313" key="1">
    <source>
        <dbReference type="EMBL" id="QUC65816.1"/>
    </source>
</evidence>
<organism evidence="1 2">
    <name type="scientific">Aristaeella hokkaidonensis</name>
    <dbReference type="NCBI Taxonomy" id="3046382"/>
    <lineage>
        <taxon>Bacteria</taxon>
        <taxon>Bacillati</taxon>
        <taxon>Bacillota</taxon>
        <taxon>Clostridia</taxon>
        <taxon>Eubacteriales</taxon>
        <taxon>Aristaeellaceae</taxon>
        <taxon>Aristaeella</taxon>
    </lineage>
</organism>
<dbReference type="EMBL" id="CP068393">
    <property type="protein sequence ID" value="QUC65816.1"/>
    <property type="molecule type" value="Genomic_DNA"/>
</dbReference>
<accession>A0AC61N5U4</accession>
<keyword evidence="2" id="KW-1185">Reference proteome</keyword>
<name>A0AC61N5U4_9FIRM</name>